<dbReference type="Proteomes" id="UP000324748">
    <property type="component" value="Unassembled WGS sequence"/>
</dbReference>
<sequence>MIPLDRHKELHTEASKIIYICDVIKLLGLTPKKFFLAFIEQKDIELASRRRLWAIEGWDSTEILLDAIGKFVCSHVRARPLWNEFILTQAKKVLQVDRKRDKPRGLYYNSKEISPDFFAGDNRVLRDNQMVHEETPFLYNLIKSKILHQSNDDADDDVDDTEDSSDEGDDIDANDSLCDPKDDAIVPDEEARVAAKIFRAHMVSMTVCSMVTFASNRRKNAMQLENSATFLACGVSDRVSKYLNYIGLSSSRLTSHSAMRKLGQTAEKSVIKCMKINQKNPTNLSPLICIDNLDFNQAVHVKSIDNQSSMFHGTWGYLHSIHPSILASVDPKDLSLETYRQAIANSAEDVISPSIFIITKEESYHQRAILKSQIASVFLSYIAQPTDSTPKIPLKPPPIEVLAARRPDITMLKLMVASDNSSEGVGEVFEGLVRQSGLTAAMFASRLVVIEGDLGTCLNLNSLRAQRKPNELPEESMSNVFTLLGGAHILWNFAQAIITLHFGDSSDSRDLGCWHFLEALGVKSNQILNKKDFSLMLTQITKVHEATLAYLILSVMGKEKDSLPAEKIPMRSNDILTIIDTCYNKYLSPGALAQAKTSKSPCLANMLLRLRDFSSIVECNRSMKAGDIGRVLNVWKRWSVMAHGIQGLTNYAIDLPRMYLLLTKVLPPGLQSVLKHSILISPTGRANHFVAKDFHLENYNFWLKYFYNHTGMGTSINRLKDEFSLNIPILRSLLDSLNERCGQAHIYQSHKDSISTPSMSSFMKMANH</sequence>
<feature type="region of interest" description="Disordered" evidence="1">
    <location>
        <begin position="151"/>
        <end position="182"/>
    </location>
</feature>
<evidence type="ECO:0000313" key="3">
    <source>
        <dbReference type="EMBL" id="KAA1072311.1"/>
    </source>
</evidence>
<evidence type="ECO:0000313" key="5">
    <source>
        <dbReference type="Proteomes" id="UP000324748"/>
    </source>
</evidence>
<dbReference type="Proteomes" id="UP000325313">
    <property type="component" value="Unassembled WGS sequence"/>
</dbReference>
<dbReference type="EMBL" id="VDEP01000411">
    <property type="protein sequence ID" value="KAA1086342.1"/>
    <property type="molecule type" value="Genomic_DNA"/>
</dbReference>
<dbReference type="EMBL" id="VSWC01000170">
    <property type="protein sequence ID" value="KAA1072311.1"/>
    <property type="molecule type" value="Genomic_DNA"/>
</dbReference>
<dbReference type="OrthoDB" id="2505171at2759"/>
<organism evidence="4 6">
    <name type="scientific">Puccinia graminis f. sp. tritici</name>
    <dbReference type="NCBI Taxonomy" id="56615"/>
    <lineage>
        <taxon>Eukaryota</taxon>
        <taxon>Fungi</taxon>
        <taxon>Dikarya</taxon>
        <taxon>Basidiomycota</taxon>
        <taxon>Pucciniomycotina</taxon>
        <taxon>Pucciniomycetes</taxon>
        <taxon>Pucciniales</taxon>
        <taxon>Pucciniaceae</taxon>
        <taxon>Puccinia</taxon>
    </lineage>
</organism>
<comment type="caution">
    <text evidence="4">The sequence shown here is derived from an EMBL/GenBank/DDBJ whole genome shotgun (WGS) entry which is preliminary data.</text>
</comment>
<name>A0A5B0NCD5_PUCGR</name>
<dbReference type="AlphaFoldDB" id="A0A5B0NCD5"/>
<protein>
    <recommendedName>
        <fullName evidence="2">DUF6589 domain-containing protein</fullName>
    </recommendedName>
</protein>
<keyword evidence="5" id="KW-1185">Reference proteome</keyword>
<evidence type="ECO:0000313" key="6">
    <source>
        <dbReference type="Proteomes" id="UP000325313"/>
    </source>
</evidence>
<gene>
    <name evidence="3" type="ORF">PGT21_032247</name>
    <name evidence="4" type="ORF">PGTUg99_014722</name>
</gene>
<feature type="compositionally biased region" description="Acidic residues" evidence="1">
    <location>
        <begin position="152"/>
        <end position="173"/>
    </location>
</feature>
<proteinExistence type="predicted"/>
<accession>A0A5B0NCD5</accession>
<dbReference type="InterPro" id="IPR046496">
    <property type="entry name" value="DUF6589"/>
</dbReference>
<evidence type="ECO:0000313" key="4">
    <source>
        <dbReference type="EMBL" id="KAA1086342.1"/>
    </source>
</evidence>
<dbReference type="Pfam" id="PF20231">
    <property type="entry name" value="DUF6589"/>
    <property type="match status" value="1"/>
</dbReference>
<evidence type="ECO:0000256" key="1">
    <source>
        <dbReference type="SAM" id="MobiDB-lite"/>
    </source>
</evidence>
<evidence type="ECO:0000259" key="2">
    <source>
        <dbReference type="Pfam" id="PF20231"/>
    </source>
</evidence>
<reference evidence="5 6" key="1">
    <citation type="submission" date="2019-05" db="EMBL/GenBank/DDBJ databases">
        <title>Emergence of the Ug99 lineage of the wheat stem rust pathogen through somatic hybridization.</title>
        <authorList>
            <person name="Li F."/>
            <person name="Upadhyaya N.M."/>
            <person name="Sperschneider J."/>
            <person name="Matny O."/>
            <person name="Nguyen-Phuc H."/>
            <person name="Mago R."/>
            <person name="Raley C."/>
            <person name="Miller M.E."/>
            <person name="Silverstein K.A.T."/>
            <person name="Henningsen E."/>
            <person name="Hirsch C.D."/>
            <person name="Visser B."/>
            <person name="Pretorius Z.A."/>
            <person name="Steffenson B.J."/>
            <person name="Schwessinger B."/>
            <person name="Dodds P.N."/>
            <person name="Figueroa M."/>
        </authorList>
    </citation>
    <scope>NUCLEOTIDE SEQUENCE [LARGE SCALE GENOMIC DNA]</scope>
    <source>
        <strain evidence="3">21-0</strain>
        <strain evidence="4 6">Ug99</strain>
    </source>
</reference>
<feature type="domain" description="DUF6589" evidence="2">
    <location>
        <begin position="348"/>
        <end position="750"/>
    </location>
</feature>